<dbReference type="HAMAP" id="MF_01925">
    <property type="entry name" value="P5C_reductase"/>
    <property type="match status" value="1"/>
</dbReference>
<dbReference type="OrthoDB" id="10263291at2759"/>
<evidence type="ECO:0000256" key="6">
    <source>
        <dbReference type="ARBA" id="ARBA00023002"/>
    </source>
</evidence>
<dbReference type="Pfam" id="PF03807">
    <property type="entry name" value="F420_oxidored"/>
    <property type="match status" value="1"/>
</dbReference>
<gene>
    <name evidence="15" type="primary">PYCR1</name>
    <name evidence="15" type="ORF">Anas_00132</name>
</gene>
<accession>A0A5N5SIV0</accession>
<keyword evidence="5" id="KW-0521">NADP</keyword>
<keyword evidence="16" id="KW-1185">Reference proteome</keyword>
<feature type="compositionally biased region" description="Basic and acidic residues" evidence="11">
    <location>
        <begin position="1"/>
        <end position="21"/>
    </location>
</feature>
<dbReference type="Pfam" id="PF14748">
    <property type="entry name" value="P5CR_dimer"/>
    <property type="match status" value="1"/>
</dbReference>
<sequence>MGLHLPDTEDSKADMKTDGHNKNKGLQESSSDGLVEPNNMVVSAPSEKNLSKLKPHGIKTTHDNKMVVEESHMVFLAVKPHIIPEVLAQLEPVESDHNPLFVSVAAGLSIARLEAMLSQVVTMPRVIRVMPNTPCMVLQGSCVYSLGSNILPPEGRMLKCLLESVGLCVEVPEYQIDAASGVAGSGPAYIYAAIEAMADGGVKMGLPRKVAMALAAQTVKGAAMMVLETGKHPAQLKDEVCSPSGTTITAMHSLEKNGLRNALISAVEAAANRSKELVVVVAYKMFKLFGVLAIFLRGFILITKLNKILELLFYFKIKPAIVF</sequence>
<keyword evidence="4" id="KW-0028">Amino-acid biosynthesis</keyword>
<feature type="domain" description="Pyrroline-5-carboxylate reductase catalytic N-terminal" evidence="13">
    <location>
        <begin position="33"/>
        <end position="107"/>
    </location>
</feature>
<dbReference type="InterPro" id="IPR029036">
    <property type="entry name" value="P5CR_dimer"/>
</dbReference>
<feature type="region of interest" description="Disordered" evidence="11">
    <location>
        <begin position="1"/>
        <end position="57"/>
    </location>
</feature>
<protein>
    <recommendedName>
        <fullName evidence="8">Pyrroline-5-carboxylate reductase 3</fullName>
        <ecNumber evidence="3">1.5.1.2</ecNumber>
    </recommendedName>
    <alternativeName>
        <fullName evidence="9">Pyrroline-5-carboxylate reductase-like protein</fullName>
    </alternativeName>
</protein>
<dbReference type="InterPro" id="IPR028939">
    <property type="entry name" value="P5C_Rdtase_cat_N"/>
</dbReference>
<keyword evidence="12" id="KW-1133">Transmembrane helix</keyword>
<proteinExistence type="inferred from homology"/>
<feature type="domain" description="Pyrroline-5-carboxylate reductase dimerisation" evidence="14">
    <location>
        <begin position="173"/>
        <end position="277"/>
    </location>
</feature>
<feature type="transmembrane region" description="Helical" evidence="12">
    <location>
        <begin position="281"/>
        <end position="302"/>
    </location>
</feature>
<evidence type="ECO:0000256" key="2">
    <source>
        <dbReference type="ARBA" id="ARBA00005525"/>
    </source>
</evidence>
<evidence type="ECO:0000259" key="13">
    <source>
        <dbReference type="Pfam" id="PF03807"/>
    </source>
</evidence>
<evidence type="ECO:0000256" key="3">
    <source>
        <dbReference type="ARBA" id="ARBA00012855"/>
    </source>
</evidence>
<keyword evidence="12" id="KW-0472">Membrane</keyword>
<dbReference type="SUPFAM" id="SSF51735">
    <property type="entry name" value="NAD(P)-binding Rossmann-fold domains"/>
    <property type="match status" value="1"/>
</dbReference>
<dbReference type="PANTHER" id="PTHR11645:SF0">
    <property type="entry name" value="PYRROLINE-5-CARBOXYLATE REDUCTASE 3"/>
    <property type="match status" value="1"/>
</dbReference>
<dbReference type="EC" id="1.5.1.2" evidence="3"/>
<dbReference type="GO" id="GO:0004735">
    <property type="term" value="F:pyrroline-5-carboxylate reductase activity"/>
    <property type="evidence" value="ECO:0007669"/>
    <property type="project" value="UniProtKB-EC"/>
</dbReference>
<evidence type="ECO:0000256" key="10">
    <source>
        <dbReference type="ARBA" id="ARBA00049975"/>
    </source>
</evidence>
<dbReference type="FunFam" id="1.10.3730.10:FF:000001">
    <property type="entry name" value="Pyrroline-5-carboxylate reductase"/>
    <property type="match status" value="1"/>
</dbReference>
<comment type="subunit">
    <text evidence="7">Homodecamer; composed of 5 homodimers.</text>
</comment>
<evidence type="ECO:0000256" key="11">
    <source>
        <dbReference type="SAM" id="MobiDB-lite"/>
    </source>
</evidence>
<evidence type="ECO:0000256" key="9">
    <source>
        <dbReference type="ARBA" id="ARBA00042532"/>
    </source>
</evidence>
<comment type="function">
    <text evidence="10">Oxidoreductase that catalyzes the last step in proline biosynthesis, which corresponds to the reduction of pyrroline-5-carboxylate (P5C) to L-proline using NAD(P)H. Proline is synthesized from either glutamate or ornithine; both are converted to P5C, and then to proline via pyrroline-5-carboxylate reductases (PYCRs). PYCR3 is exclusively linked to the biosynthesis of proline from ornithine.</text>
</comment>
<keyword evidence="12" id="KW-0812">Transmembrane</keyword>
<evidence type="ECO:0000313" key="16">
    <source>
        <dbReference type="Proteomes" id="UP000326759"/>
    </source>
</evidence>
<dbReference type="UniPathway" id="UPA00098">
    <property type="reaction ID" value="UER00361"/>
</dbReference>
<dbReference type="InterPro" id="IPR036291">
    <property type="entry name" value="NAD(P)-bd_dom_sf"/>
</dbReference>
<dbReference type="Gene3D" id="1.10.3730.10">
    <property type="entry name" value="ProC C-terminal domain-like"/>
    <property type="match status" value="1"/>
</dbReference>
<dbReference type="EMBL" id="SEYY01024925">
    <property type="protein sequence ID" value="KAB7493772.1"/>
    <property type="molecule type" value="Genomic_DNA"/>
</dbReference>
<dbReference type="InterPro" id="IPR000304">
    <property type="entry name" value="Pyrroline-COOH_reductase"/>
</dbReference>
<dbReference type="Proteomes" id="UP000326759">
    <property type="component" value="Unassembled WGS sequence"/>
</dbReference>
<dbReference type="AlphaFoldDB" id="A0A5N5SIV0"/>
<dbReference type="Gene3D" id="3.40.50.720">
    <property type="entry name" value="NAD(P)-binding Rossmann-like Domain"/>
    <property type="match status" value="1"/>
</dbReference>
<keyword evidence="6" id="KW-0560">Oxidoreductase</keyword>
<dbReference type="InterPro" id="IPR008927">
    <property type="entry name" value="6-PGluconate_DH-like_C_sf"/>
</dbReference>
<organism evidence="15 16">
    <name type="scientific">Armadillidium nasatum</name>
    <dbReference type="NCBI Taxonomy" id="96803"/>
    <lineage>
        <taxon>Eukaryota</taxon>
        <taxon>Metazoa</taxon>
        <taxon>Ecdysozoa</taxon>
        <taxon>Arthropoda</taxon>
        <taxon>Crustacea</taxon>
        <taxon>Multicrustacea</taxon>
        <taxon>Malacostraca</taxon>
        <taxon>Eumalacostraca</taxon>
        <taxon>Peracarida</taxon>
        <taxon>Isopoda</taxon>
        <taxon>Oniscidea</taxon>
        <taxon>Crinocheta</taxon>
        <taxon>Armadillidiidae</taxon>
        <taxon>Armadillidium</taxon>
    </lineage>
</organism>
<dbReference type="SUPFAM" id="SSF48179">
    <property type="entry name" value="6-phosphogluconate dehydrogenase C-terminal domain-like"/>
    <property type="match status" value="1"/>
</dbReference>
<evidence type="ECO:0000256" key="1">
    <source>
        <dbReference type="ARBA" id="ARBA00005205"/>
    </source>
</evidence>
<evidence type="ECO:0000256" key="12">
    <source>
        <dbReference type="SAM" id="Phobius"/>
    </source>
</evidence>
<evidence type="ECO:0000256" key="8">
    <source>
        <dbReference type="ARBA" id="ARBA00039786"/>
    </source>
</evidence>
<evidence type="ECO:0000256" key="4">
    <source>
        <dbReference type="ARBA" id="ARBA00022650"/>
    </source>
</evidence>
<evidence type="ECO:0000259" key="14">
    <source>
        <dbReference type="Pfam" id="PF14748"/>
    </source>
</evidence>
<name>A0A5N5SIV0_9CRUS</name>
<comment type="caution">
    <text evidence="15">The sequence shown here is derived from an EMBL/GenBank/DDBJ whole genome shotgun (WGS) entry which is preliminary data.</text>
</comment>
<comment type="pathway">
    <text evidence="1">Amino-acid biosynthesis; L-proline biosynthesis; L-proline from L-glutamate 5-semialdehyde: step 1/1.</text>
</comment>
<reference evidence="15 16" key="1">
    <citation type="journal article" date="2019" name="PLoS Biol.">
        <title>Sex chromosomes control vertical transmission of feminizing Wolbachia symbionts in an isopod.</title>
        <authorList>
            <person name="Becking T."/>
            <person name="Chebbi M.A."/>
            <person name="Giraud I."/>
            <person name="Moumen B."/>
            <person name="Laverre T."/>
            <person name="Caubet Y."/>
            <person name="Peccoud J."/>
            <person name="Gilbert C."/>
            <person name="Cordaux R."/>
        </authorList>
    </citation>
    <scope>NUCLEOTIDE SEQUENCE [LARGE SCALE GENOMIC DNA]</scope>
    <source>
        <strain evidence="15">ANa2</strain>
        <tissue evidence="15">Whole body excluding digestive tract and cuticle</tissue>
    </source>
</reference>
<comment type="similarity">
    <text evidence="2">Belongs to the pyrroline-5-carboxylate reductase family.</text>
</comment>
<keyword evidence="4" id="KW-0641">Proline biosynthesis</keyword>
<dbReference type="PANTHER" id="PTHR11645">
    <property type="entry name" value="PYRROLINE-5-CARBOXYLATE REDUCTASE"/>
    <property type="match status" value="1"/>
</dbReference>
<dbReference type="NCBIfam" id="TIGR00112">
    <property type="entry name" value="proC"/>
    <property type="match status" value="1"/>
</dbReference>
<evidence type="ECO:0000256" key="7">
    <source>
        <dbReference type="ARBA" id="ARBA00038523"/>
    </source>
</evidence>
<evidence type="ECO:0000256" key="5">
    <source>
        <dbReference type="ARBA" id="ARBA00022857"/>
    </source>
</evidence>
<dbReference type="GO" id="GO:0055129">
    <property type="term" value="P:L-proline biosynthetic process"/>
    <property type="evidence" value="ECO:0007669"/>
    <property type="project" value="UniProtKB-UniPathway"/>
</dbReference>
<evidence type="ECO:0000313" key="15">
    <source>
        <dbReference type="EMBL" id="KAB7493772.1"/>
    </source>
</evidence>